<feature type="transmembrane region" description="Helical" evidence="1">
    <location>
        <begin position="12"/>
        <end position="28"/>
    </location>
</feature>
<gene>
    <name evidence="2" type="ORF">J2T15_003172</name>
</gene>
<feature type="transmembrane region" description="Helical" evidence="1">
    <location>
        <begin position="105"/>
        <end position="127"/>
    </location>
</feature>
<keyword evidence="1" id="KW-0472">Membrane</keyword>
<keyword evidence="3" id="KW-1185">Reference proteome</keyword>
<feature type="transmembrane region" description="Helical" evidence="1">
    <location>
        <begin position="35"/>
        <end position="53"/>
    </location>
</feature>
<reference evidence="2 3" key="1">
    <citation type="submission" date="2023-07" db="EMBL/GenBank/DDBJ databases">
        <title>Sorghum-associated microbial communities from plants grown in Nebraska, USA.</title>
        <authorList>
            <person name="Schachtman D."/>
        </authorList>
    </citation>
    <scope>NUCLEOTIDE SEQUENCE [LARGE SCALE GENOMIC DNA]</scope>
    <source>
        <strain evidence="2 3">CC482</strain>
    </source>
</reference>
<dbReference type="EMBL" id="JAUSSU010000006">
    <property type="protein sequence ID" value="MDQ0113729.1"/>
    <property type="molecule type" value="Genomic_DNA"/>
</dbReference>
<keyword evidence="1" id="KW-1133">Transmembrane helix</keyword>
<comment type="caution">
    <text evidence="2">The sequence shown here is derived from an EMBL/GenBank/DDBJ whole genome shotgun (WGS) entry which is preliminary data.</text>
</comment>
<evidence type="ECO:0000256" key="1">
    <source>
        <dbReference type="SAM" id="Phobius"/>
    </source>
</evidence>
<sequence>MKLPESFDANEWFLIISFLVITTVTLMLPRRFPTIISIVFLLIGSGIAMYSDFHFGIPPVDLYDINDSKQYEWFDLVTFVLYSPFSYLFLYVFDRWRLEGLKISLYVLAWSIAAVAFEAFAVRLHVYNFQKGWNSGYSFVFYLASQTFMIWFYYTVKNNYNRTKKETSPDWA</sequence>
<name>A0ABT9U5P6_PAEHA</name>
<proteinExistence type="predicted"/>
<keyword evidence="1" id="KW-0812">Transmembrane</keyword>
<protein>
    <submittedName>
        <fullName evidence="2">Uncharacterized protein</fullName>
    </submittedName>
</protein>
<feature type="transmembrane region" description="Helical" evidence="1">
    <location>
        <begin position="139"/>
        <end position="156"/>
    </location>
</feature>
<evidence type="ECO:0000313" key="2">
    <source>
        <dbReference type="EMBL" id="MDQ0113729.1"/>
    </source>
</evidence>
<accession>A0ABT9U5P6</accession>
<dbReference type="RefSeq" id="WP_307204994.1">
    <property type="nucleotide sequence ID" value="NZ_JAUSSU010000006.1"/>
</dbReference>
<evidence type="ECO:0000313" key="3">
    <source>
        <dbReference type="Proteomes" id="UP001229346"/>
    </source>
</evidence>
<feature type="transmembrane region" description="Helical" evidence="1">
    <location>
        <begin position="73"/>
        <end position="93"/>
    </location>
</feature>
<organism evidence="2 3">
    <name type="scientific">Paenibacillus harenae</name>
    <dbReference type="NCBI Taxonomy" id="306543"/>
    <lineage>
        <taxon>Bacteria</taxon>
        <taxon>Bacillati</taxon>
        <taxon>Bacillota</taxon>
        <taxon>Bacilli</taxon>
        <taxon>Bacillales</taxon>
        <taxon>Paenibacillaceae</taxon>
        <taxon>Paenibacillus</taxon>
    </lineage>
</organism>
<dbReference type="Proteomes" id="UP001229346">
    <property type="component" value="Unassembled WGS sequence"/>
</dbReference>